<proteinExistence type="inferred from homology"/>
<dbReference type="EMBL" id="AZGY01000016">
    <property type="protein sequence ID" value="KZZ92195.1"/>
    <property type="molecule type" value="Genomic_DNA"/>
</dbReference>
<evidence type="ECO:0000256" key="15">
    <source>
        <dbReference type="RuleBase" id="RU368018"/>
    </source>
</evidence>
<evidence type="ECO:0000256" key="5">
    <source>
        <dbReference type="ARBA" id="ARBA00019422"/>
    </source>
</evidence>
<dbReference type="GO" id="GO:0005634">
    <property type="term" value="C:nucleus"/>
    <property type="evidence" value="ECO:0007669"/>
    <property type="project" value="UniProtKB-SubCell"/>
</dbReference>
<dbReference type="FunFam" id="3.30.40.10:FF:000640">
    <property type="entry name" value="DNA repair protein Nse1, putative"/>
    <property type="match status" value="1"/>
</dbReference>
<comment type="catalytic activity">
    <reaction evidence="1 15">
        <text>S-ubiquitinyl-[E2 ubiquitin-conjugating enzyme]-L-cysteine + [acceptor protein]-L-lysine = [E2 ubiquitin-conjugating enzyme]-L-cysteine + N(6)-ubiquitinyl-[acceptor protein]-L-lysine.</text>
        <dbReference type="EC" id="2.3.2.27"/>
    </reaction>
</comment>
<dbReference type="Pfam" id="PF07574">
    <property type="entry name" value="SMC_Nse1"/>
    <property type="match status" value="1"/>
</dbReference>
<dbReference type="STRING" id="1081109.A0A167Z5G7"/>
<dbReference type="GO" id="GO:0008270">
    <property type="term" value="F:zinc ion binding"/>
    <property type="evidence" value="ECO:0007669"/>
    <property type="project" value="UniProtKB-KW"/>
</dbReference>
<organism evidence="17 18">
    <name type="scientific">Moelleriella libera RCEF 2490</name>
    <dbReference type="NCBI Taxonomy" id="1081109"/>
    <lineage>
        <taxon>Eukaryota</taxon>
        <taxon>Fungi</taxon>
        <taxon>Dikarya</taxon>
        <taxon>Ascomycota</taxon>
        <taxon>Pezizomycotina</taxon>
        <taxon>Sordariomycetes</taxon>
        <taxon>Hypocreomycetidae</taxon>
        <taxon>Hypocreales</taxon>
        <taxon>Clavicipitaceae</taxon>
        <taxon>Moelleriella</taxon>
    </lineage>
</organism>
<dbReference type="InterPro" id="IPR011513">
    <property type="entry name" value="Nse1"/>
</dbReference>
<keyword evidence="8 15" id="KW-0227">DNA damage</keyword>
<dbReference type="PANTHER" id="PTHR20973">
    <property type="entry name" value="NON-SMC ELEMENT 1-RELATED"/>
    <property type="match status" value="1"/>
</dbReference>
<keyword evidence="13 15" id="KW-0234">DNA repair</keyword>
<accession>A0A167Z5G7</accession>
<evidence type="ECO:0000256" key="7">
    <source>
        <dbReference type="ARBA" id="ARBA00022723"/>
    </source>
</evidence>
<keyword evidence="12 15" id="KW-0233">DNA recombination</keyword>
<keyword evidence="6 15" id="KW-0808">Transferase</keyword>
<keyword evidence="11 15" id="KW-0862">Zinc</keyword>
<evidence type="ECO:0000256" key="2">
    <source>
        <dbReference type="ARBA" id="ARBA00004123"/>
    </source>
</evidence>
<gene>
    <name evidence="17" type="ORF">AAL_06405</name>
</gene>
<name>A0A167Z5G7_9HYPO</name>
<evidence type="ECO:0000313" key="18">
    <source>
        <dbReference type="Proteomes" id="UP000078544"/>
    </source>
</evidence>
<keyword evidence="9 15" id="KW-0863">Zinc-finger</keyword>
<keyword evidence="14 15" id="KW-0539">Nucleus</keyword>
<dbReference type="AlphaFoldDB" id="A0A167Z5G7"/>
<evidence type="ECO:0000256" key="10">
    <source>
        <dbReference type="ARBA" id="ARBA00022786"/>
    </source>
</evidence>
<dbReference type="Pfam" id="PF08746">
    <property type="entry name" value="zf-RING-like"/>
    <property type="match status" value="1"/>
</dbReference>
<evidence type="ECO:0000259" key="16">
    <source>
        <dbReference type="Pfam" id="PF08746"/>
    </source>
</evidence>
<comment type="function">
    <text evidence="15">Acts in a DNA repair pathway for removal of UV-induced DNA damage that is distinct from classical nucleotide excision repair and in repair of ionizing radiation damage. Functions in homologous recombination repair of DNA double strand breaks and in recovery of stalled replication forks.</text>
</comment>
<reference evidence="17 18" key="1">
    <citation type="journal article" date="2016" name="Genome Biol. Evol.">
        <title>Divergent and convergent evolution of fungal pathogenicity.</title>
        <authorList>
            <person name="Shang Y."/>
            <person name="Xiao G."/>
            <person name="Zheng P."/>
            <person name="Cen K."/>
            <person name="Zhan S."/>
            <person name="Wang C."/>
        </authorList>
    </citation>
    <scope>NUCLEOTIDE SEQUENCE [LARGE SCALE GENOMIC DNA]</scope>
    <source>
        <strain evidence="17 18">RCEF 2490</strain>
    </source>
</reference>
<protein>
    <recommendedName>
        <fullName evidence="5 15">Non-structural maintenance of chromosomes element 1 homolog</fullName>
        <ecNumber evidence="4 15">2.3.2.27</ecNumber>
    </recommendedName>
</protein>
<comment type="caution">
    <text evidence="17">The sequence shown here is derived from an EMBL/GenBank/DDBJ whole genome shotgun (WGS) entry which is preliminary data.</text>
</comment>
<evidence type="ECO:0000256" key="6">
    <source>
        <dbReference type="ARBA" id="ARBA00022679"/>
    </source>
</evidence>
<dbReference type="PANTHER" id="PTHR20973:SF0">
    <property type="entry name" value="NON-STRUCTURAL MAINTENANCE OF CHROMOSOMES ELEMENT 1 HOMOLOG"/>
    <property type="match status" value="1"/>
</dbReference>
<keyword evidence="7 15" id="KW-0479">Metal-binding</keyword>
<dbReference type="GO" id="GO:0061630">
    <property type="term" value="F:ubiquitin protein ligase activity"/>
    <property type="evidence" value="ECO:0007669"/>
    <property type="project" value="UniProtKB-EC"/>
</dbReference>
<sequence length="329" mass="37358">MDSMIIPEYDNSHRAFLQALLARASWTFEQARPILAAISNAHNGNESEVLPEQITQEIFQDYIEVASDAASLFDYEIRSTIDQVTKQRMYALVNTQSDPQTQLATIYSAEELAFIKRVLDGIFDKYNTPRMEVVAITEMQAIKFAKPPLRRSEIDLEESTPTDPQSVDRGLKHGEAEAVLKSLVDAGWFSKSQHGFYSLTARTILELRPWLLEVYNDAASGDAWQKVKFCEACKEIVTFGLRCSEPDCVLRLHDMCQDAFWRARRSKKCPKCDTVWQGNRYVGERAVTETEAYRRGRRRSGGRRATLADEVIHQTSIDAAAADDDDDDE</sequence>
<dbReference type="GO" id="GO:0000724">
    <property type="term" value="P:double-strand break repair via homologous recombination"/>
    <property type="evidence" value="ECO:0007669"/>
    <property type="project" value="TreeGrafter"/>
</dbReference>
<dbReference type="Gene3D" id="1.10.10.10">
    <property type="entry name" value="Winged helix-like DNA-binding domain superfamily/Winged helix DNA-binding domain"/>
    <property type="match status" value="1"/>
</dbReference>
<dbReference type="CDD" id="cd16493">
    <property type="entry name" value="RING-CH-C4HC3_NSE1"/>
    <property type="match status" value="1"/>
</dbReference>
<evidence type="ECO:0000256" key="1">
    <source>
        <dbReference type="ARBA" id="ARBA00000900"/>
    </source>
</evidence>
<dbReference type="GO" id="GO:0030915">
    <property type="term" value="C:Smc5-Smc6 complex"/>
    <property type="evidence" value="ECO:0007669"/>
    <property type="project" value="UniProtKB-UniRule"/>
</dbReference>
<comment type="similarity">
    <text evidence="3 15">Belongs to the NSE1 family.</text>
</comment>
<comment type="subunit">
    <text evidence="15">Component of the Smc5-Smc6 complex.</text>
</comment>
<evidence type="ECO:0000256" key="9">
    <source>
        <dbReference type="ARBA" id="ARBA00022771"/>
    </source>
</evidence>
<evidence type="ECO:0000256" key="4">
    <source>
        <dbReference type="ARBA" id="ARBA00012483"/>
    </source>
</evidence>
<dbReference type="InterPro" id="IPR036388">
    <property type="entry name" value="WH-like_DNA-bd_sf"/>
</dbReference>
<keyword evidence="10 15" id="KW-0833">Ubl conjugation pathway</keyword>
<evidence type="ECO:0000256" key="11">
    <source>
        <dbReference type="ARBA" id="ARBA00022833"/>
    </source>
</evidence>
<evidence type="ECO:0000256" key="12">
    <source>
        <dbReference type="ARBA" id="ARBA00023172"/>
    </source>
</evidence>
<dbReference type="Gene3D" id="3.30.40.10">
    <property type="entry name" value="Zinc/RING finger domain, C3HC4 (zinc finger)"/>
    <property type="match status" value="1"/>
</dbReference>
<evidence type="ECO:0000256" key="13">
    <source>
        <dbReference type="ARBA" id="ARBA00023204"/>
    </source>
</evidence>
<dbReference type="InterPro" id="IPR013083">
    <property type="entry name" value="Znf_RING/FYVE/PHD"/>
</dbReference>
<comment type="subcellular location">
    <subcellularLocation>
        <location evidence="2 15">Nucleus</location>
    </subcellularLocation>
</comment>
<dbReference type="Proteomes" id="UP000078544">
    <property type="component" value="Unassembled WGS sequence"/>
</dbReference>
<dbReference type="EC" id="2.3.2.27" evidence="4 15"/>
<feature type="domain" description="Non-structural maintenance of chromosomes element 1 RING C4HC3-type" evidence="16">
    <location>
        <begin position="230"/>
        <end position="272"/>
    </location>
</feature>
<evidence type="ECO:0000256" key="8">
    <source>
        <dbReference type="ARBA" id="ARBA00022763"/>
    </source>
</evidence>
<dbReference type="Gene3D" id="3.90.1150.220">
    <property type="match status" value="1"/>
</dbReference>
<evidence type="ECO:0000256" key="3">
    <source>
        <dbReference type="ARBA" id="ARBA00010258"/>
    </source>
</evidence>
<keyword evidence="18" id="KW-1185">Reference proteome</keyword>
<dbReference type="InterPro" id="IPR014857">
    <property type="entry name" value="Nse1_RING_C4HC3-type"/>
</dbReference>
<dbReference type="OrthoDB" id="185455at2759"/>
<evidence type="ECO:0000256" key="14">
    <source>
        <dbReference type="ARBA" id="ARBA00023242"/>
    </source>
</evidence>
<evidence type="ECO:0000313" key="17">
    <source>
        <dbReference type="EMBL" id="KZZ92195.1"/>
    </source>
</evidence>